<organism evidence="3 4">
    <name type="scientific">Galerina marginata (strain CBS 339.88)</name>
    <dbReference type="NCBI Taxonomy" id="685588"/>
    <lineage>
        <taxon>Eukaryota</taxon>
        <taxon>Fungi</taxon>
        <taxon>Dikarya</taxon>
        <taxon>Basidiomycota</taxon>
        <taxon>Agaricomycotina</taxon>
        <taxon>Agaricomycetes</taxon>
        <taxon>Agaricomycetidae</taxon>
        <taxon>Agaricales</taxon>
        <taxon>Agaricineae</taxon>
        <taxon>Strophariaceae</taxon>
        <taxon>Galerina</taxon>
    </lineage>
</organism>
<dbReference type="HOGENOM" id="CLU_1175494_0_0_1"/>
<dbReference type="STRING" id="685588.A0A067TQS6"/>
<keyword evidence="4" id="KW-1185">Reference proteome</keyword>
<gene>
    <name evidence="3" type="ORF">GALMADRAFT_369360</name>
</gene>
<feature type="signal peptide" evidence="2">
    <location>
        <begin position="1"/>
        <end position="24"/>
    </location>
</feature>
<feature type="region of interest" description="Disordered" evidence="1">
    <location>
        <begin position="151"/>
        <end position="236"/>
    </location>
</feature>
<evidence type="ECO:0000256" key="1">
    <source>
        <dbReference type="SAM" id="MobiDB-lite"/>
    </source>
</evidence>
<feature type="compositionally biased region" description="Low complexity" evidence="1">
    <location>
        <begin position="175"/>
        <end position="215"/>
    </location>
</feature>
<name>A0A067TQS6_GALM3</name>
<evidence type="ECO:0000256" key="2">
    <source>
        <dbReference type="SAM" id="SignalP"/>
    </source>
</evidence>
<evidence type="ECO:0000313" key="3">
    <source>
        <dbReference type="EMBL" id="KDR85550.1"/>
    </source>
</evidence>
<accession>A0A067TQS6</accession>
<evidence type="ECO:0000313" key="4">
    <source>
        <dbReference type="Proteomes" id="UP000027222"/>
    </source>
</evidence>
<feature type="region of interest" description="Disordered" evidence="1">
    <location>
        <begin position="25"/>
        <end position="46"/>
    </location>
</feature>
<dbReference type="EMBL" id="KL142367">
    <property type="protein sequence ID" value="KDR85550.1"/>
    <property type="molecule type" value="Genomic_DNA"/>
</dbReference>
<keyword evidence="2" id="KW-0732">Signal</keyword>
<proteinExistence type="predicted"/>
<sequence length="236" mass="23200">MKIPTSSSILLATLAMSSSSSCLAAPAGTGAQETGMTSSSSNNHMSSIRDSASYAFPAEMNMQEGSETVAKRTLAYPRDIAQSVVGALGGLITNIQKVLGGLAPAAGAKSMDVDGTSSDKNFDPHQTAALHSAIAEVNRLLDGNPFSGLPVPSAVQGAPGTATSILPLSNDDHSSSSSSATPTGSAVAAADDSTPNAASSASASSAAASASSPAMPVNPPNTPSLPINPTTSNSPA</sequence>
<dbReference type="Proteomes" id="UP000027222">
    <property type="component" value="Unassembled WGS sequence"/>
</dbReference>
<feature type="chain" id="PRO_5001649487" evidence="2">
    <location>
        <begin position="25"/>
        <end position="236"/>
    </location>
</feature>
<feature type="compositionally biased region" description="Polar residues" evidence="1">
    <location>
        <begin position="224"/>
        <end position="236"/>
    </location>
</feature>
<dbReference type="AlphaFoldDB" id="A0A067TQS6"/>
<protein>
    <submittedName>
        <fullName evidence="3">Uncharacterized protein</fullName>
    </submittedName>
</protein>
<dbReference type="PROSITE" id="PS51257">
    <property type="entry name" value="PROKAR_LIPOPROTEIN"/>
    <property type="match status" value="1"/>
</dbReference>
<reference evidence="4" key="1">
    <citation type="journal article" date="2014" name="Proc. Natl. Acad. Sci. U.S.A.">
        <title>Extensive sampling of basidiomycete genomes demonstrates inadequacy of the white-rot/brown-rot paradigm for wood decay fungi.</title>
        <authorList>
            <person name="Riley R."/>
            <person name="Salamov A.A."/>
            <person name="Brown D.W."/>
            <person name="Nagy L.G."/>
            <person name="Floudas D."/>
            <person name="Held B.W."/>
            <person name="Levasseur A."/>
            <person name="Lombard V."/>
            <person name="Morin E."/>
            <person name="Otillar R."/>
            <person name="Lindquist E.A."/>
            <person name="Sun H."/>
            <person name="LaButti K.M."/>
            <person name="Schmutz J."/>
            <person name="Jabbour D."/>
            <person name="Luo H."/>
            <person name="Baker S.E."/>
            <person name="Pisabarro A.G."/>
            <person name="Walton J.D."/>
            <person name="Blanchette R.A."/>
            <person name="Henrissat B."/>
            <person name="Martin F."/>
            <person name="Cullen D."/>
            <person name="Hibbett D.S."/>
            <person name="Grigoriev I.V."/>
        </authorList>
    </citation>
    <scope>NUCLEOTIDE SEQUENCE [LARGE SCALE GENOMIC DNA]</scope>
    <source>
        <strain evidence="4">CBS 339.88</strain>
    </source>
</reference>